<accession>A0A543NF89</accession>
<gene>
    <name evidence="1" type="ORF">FHX37_0381</name>
</gene>
<name>A0A543NF89_9ACTN</name>
<dbReference type="AlphaFoldDB" id="A0A543NF89"/>
<protein>
    <submittedName>
        <fullName evidence="1">Uncharacterized protein</fullName>
    </submittedName>
</protein>
<proteinExistence type="predicted"/>
<evidence type="ECO:0000313" key="2">
    <source>
        <dbReference type="Proteomes" id="UP000317422"/>
    </source>
</evidence>
<sequence length="192" mass="20911">MSSPHAATRRIGHHGGVSFNIRQAVLDLERHAAEQGWDQPMRVYALVPTADLVEREPALAEMLGLDGPVEPTELTPVEQEPLPSDLNLEEALGRIAWPAEVSGCALVMERLVVKGSDETLDPPRDADLGQWAQERPDAEEIRMVAASLRDGSTYSALRMRSHDSEDQVLNGSDLVPALTSALSLTLEDDEEG</sequence>
<reference evidence="1 2" key="1">
    <citation type="submission" date="2019-06" db="EMBL/GenBank/DDBJ databases">
        <title>Sequencing the genomes of 1000 actinobacteria strains.</title>
        <authorList>
            <person name="Klenk H.-P."/>
        </authorList>
    </citation>
    <scope>NUCLEOTIDE SEQUENCE [LARGE SCALE GENOMIC DNA]</scope>
    <source>
        <strain evidence="1 2">DSM 45015</strain>
    </source>
</reference>
<comment type="caution">
    <text evidence="1">The sequence shown here is derived from an EMBL/GenBank/DDBJ whole genome shotgun (WGS) entry which is preliminary data.</text>
</comment>
<dbReference type="Proteomes" id="UP000317422">
    <property type="component" value="Unassembled WGS sequence"/>
</dbReference>
<evidence type="ECO:0000313" key="1">
    <source>
        <dbReference type="EMBL" id="TQN30502.1"/>
    </source>
</evidence>
<dbReference type="NCBIfam" id="NF040618">
    <property type="entry name" value="PPA1309_fam"/>
    <property type="match status" value="1"/>
</dbReference>
<organism evidence="1 2">
    <name type="scientific">Haloactinospora alba</name>
    <dbReference type="NCBI Taxonomy" id="405555"/>
    <lineage>
        <taxon>Bacteria</taxon>
        <taxon>Bacillati</taxon>
        <taxon>Actinomycetota</taxon>
        <taxon>Actinomycetes</taxon>
        <taxon>Streptosporangiales</taxon>
        <taxon>Nocardiopsidaceae</taxon>
        <taxon>Haloactinospora</taxon>
    </lineage>
</organism>
<dbReference type="EMBL" id="VFQC01000001">
    <property type="protein sequence ID" value="TQN30502.1"/>
    <property type="molecule type" value="Genomic_DNA"/>
</dbReference>
<keyword evidence="2" id="KW-1185">Reference proteome</keyword>
<dbReference type="InterPro" id="IPR047681">
    <property type="entry name" value="PPA1309-like"/>
</dbReference>